<name>A0A8J5FP19_ZINOF</name>
<dbReference type="Pfam" id="PF01501">
    <property type="entry name" value="Glyco_transf_8"/>
    <property type="match status" value="1"/>
</dbReference>
<keyword evidence="7" id="KW-1185">Reference proteome</keyword>
<comment type="pathway">
    <text evidence="1 4">Glycan metabolism; pectin biosynthesis.</text>
</comment>
<dbReference type="GO" id="GO:0045489">
    <property type="term" value="P:pectin biosynthetic process"/>
    <property type="evidence" value="ECO:0007669"/>
    <property type="project" value="UniProtKB-UniPathway"/>
</dbReference>
<dbReference type="Pfam" id="PF25557">
    <property type="entry name" value="GAUT_1"/>
    <property type="match status" value="1"/>
</dbReference>
<feature type="region of interest" description="Disordered" evidence="5">
    <location>
        <begin position="1"/>
        <end position="40"/>
    </location>
</feature>
<dbReference type="SUPFAM" id="SSF53448">
    <property type="entry name" value="Nucleotide-diphospho-sugar transferases"/>
    <property type="match status" value="1"/>
</dbReference>
<dbReference type="InterPro" id="IPR029044">
    <property type="entry name" value="Nucleotide-diphossugar_trans"/>
</dbReference>
<dbReference type="AlphaFoldDB" id="A0A8J5FP19"/>
<dbReference type="UniPathway" id="UPA00845"/>
<organism evidence="6 7">
    <name type="scientific">Zingiber officinale</name>
    <name type="common">Ginger</name>
    <name type="synonym">Amomum zingiber</name>
    <dbReference type="NCBI Taxonomy" id="94328"/>
    <lineage>
        <taxon>Eukaryota</taxon>
        <taxon>Viridiplantae</taxon>
        <taxon>Streptophyta</taxon>
        <taxon>Embryophyta</taxon>
        <taxon>Tracheophyta</taxon>
        <taxon>Spermatophyta</taxon>
        <taxon>Magnoliopsida</taxon>
        <taxon>Liliopsida</taxon>
        <taxon>Zingiberales</taxon>
        <taxon>Zingiberaceae</taxon>
        <taxon>Zingiber</taxon>
    </lineage>
</organism>
<comment type="similarity">
    <text evidence="2 4">Belongs to the glycosyltransferase 8 family.</text>
</comment>
<evidence type="ECO:0000313" key="6">
    <source>
        <dbReference type="EMBL" id="KAG6483789.1"/>
    </source>
</evidence>
<keyword evidence="3 4" id="KW-0808">Transferase</keyword>
<dbReference type="InterPro" id="IPR002495">
    <property type="entry name" value="Glyco_trans_8"/>
</dbReference>
<dbReference type="EC" id="2.4.1.-" evidence="4"/>
<evidence type="ECO:0000313" key="7">
    <source>
        <dbReference type="Proteomes" id="UP000734854"/>
    </source>
</evidence>
<sequence>MPHSVTGNTASGKESLHQSNRATGGAGKNNHPVGSNSYQTDRSCELEFGSHCLWSRERREESLTLEVKLHIQDHERMLCDAVSDYDLQPFMQVKILEMDEAIAKAKAHSVDCYNVDRKLRQILDLTEDEAHFHMKQSAFLYQIGVQTMSKTFHCLSMRLTVEYFKSPSADTEHSISNKIDDPRFQHCVIFSRSILALSVTINSTVVNSEVQPSDLGLLYFDMKDSVPHINQLYCITGFWQHERHIILVESWLGGKVNGAVEYCGIKLSELESYLDTDRYDGNSCAWMSGINVLNLEKWREHDITGKYQRFLRQLQLHHENEASWRAEAIQASLLVFHDQIYALDDILFEQGLGHDFQVCKSNVKNAAVLHFDGNMKPWLDLGIPKYKKRGLWKNAMLIYKSKCRIKLKQSPSTLLVSNFKKLPILNFKALRTAFEESPADLEWEVSDGSWLMRLII</sequence>
<comment type="caution">
    <text evidence="6">The sequence shown here is derived from an EMBL/GenBank/DDBJ whole genome shotgun (WGS) entry which is preliminary data.</text>
</comment>
<comment type="subcellular location">
    <subcellularLocation>
        <location evidence="4">Golgi apparatus membrane</location>
        <topology evidence="4">Single-pass type II membrane protein</topology>
    </subcellularLocation>
</comment>
<dbReference type="Gene3D" id="3.90.550.10">
    <property type="entry name" value="Spore Coat Polysaccharide Biosynthesis Protein SpsA, Chain A"/>
    <property type="match status" value="1"/>
</dbReference>
<evidence type="ECO:0000256" key="1">
    <source>
        <dbReference type="ARBA" id="ARBA00004877"/>
    </source>
</evidence>
<gene>
    <name evidence="6" type="ORF">ZIOFF_060488</name>
</gene>
<keyword evidence="4" id="KW-0333">Golgi apparatus</keyword>
<dbReference type="PANTHER" id="PTHR32116:SF12">
    <property type="entry name" value="GALACTURONOSYLTRANSFERASE 7-RELATED"/>
    <property type="match status" value="1"/>
</dbReference>
<evidence type="ECO:0000256" key="2">
    <source>
        <dbReference type="ARBA" id="ARBA00006351"/>
    </source>
</evidence>
<dbReference type="GO" id="GO:0071555">
    <property type="term" value="P:cell wall organization"/>
    <property type="evidence" value="ECO:0007669"/>
    <property type="project" value="UniProtKB-KW"/>
</dbReference>
<keyword evidence="3 4" id="KW-0328">Glycosyltransferase</keyword>
<keyword evidence="4" id="KW-0961">Cell wall biogenesis/degradation</keyword>
<dbReference type="Proteomes" id="UP000734854">
    <property type="component" value="Unassembled WGS sequence"/>
</dbReference>
<dbReference type="GO" id="GO:0000139">
    <property type="term" value="C:Golgi membrane"/>
    <property type="evidence" value="ECO:0007669"/>
    <property type="project" value="UniProtKB-SubCell"/>
</dbReference>
<accession>A0A8J5FP19</accession>
<dbReference type="EMBL" id="JACMSC010000016">
    <property type="protein sequence ID" value="KAG6483789.1"/>
    <property type="molecule type" value="Genomic_DNA"/>
</dbReference>
<dbReference type="InterPro" id="IPR029993">
    <property type="entry name" value="GAUT"/>
</dbReference>
<evidence type="ECO:0000256" key="3">
    <source>
        <dbReference type="ARBA" id="ARBA00022676"/>
    </source>
</evidence>
<dbReference type="PANTHER" id="PTHR32116">
    <property type="entry name" value="GALACTURONOSYLTRANSFERASE 4-RELATED"/>
    <property type="match status" value="1"/>
</dbReference>
<evidence type="ECO:0000256" key="5">
    <source>
        <dbReference type="SAM" id="MobiDB-lite"/>
    </source>
</evidence>
<dbReference type="GO" id="GO:0047262">
    <property type="term" value="F:polygalacturonate 4-alpha-galacturonosyltransferase activity"/>
    <property type="evidence" value="ECO:0007669"/>
    <property type="project" value="InterPro"/>
</dbReference>
<proteinExistence type="inferred from homology"/>
<reference evidence="6 7" key="1">
    <citation type="submission" date="2020-08" db="EMBL/GenBank/DDBJ databases">
        <title>Plant Genome Project.</title>
        <authorList>
            <person name="Zhang R.-G."/>
        </authorList>
    </citation>
    <scope>NUCLEOTIDE SEQUENCE [LARGE SCALE GENOMIC DNA]</scope>
    <source>
        <tissue evidence="6">Rhizome</tissue>
    </source>
</reference>
<protein>
    <recommendedName>
        <fullName evidence="4">Hexosyltransferase</fullName>
        <ecNumber evidence="4">2.4.1.-</ecNumber>
    </recommendedName>
</protein>
<evidence type="ECO:0000256" key="4">
    <source>
        <dbReference type="RuleBase" id="RU362027"/>
    </source>
</evidence>
<feature type="compositionally biased region" description="Polar residues" evidence="5">
    <location>
        <begin position="1"/>
        <end position="22"/>
    </location>
</feature>